<organism evidence="5 6">
    <name type="scientific">Sistotremastrum suecicum HHB10207 ss-3</name>
    <dbReference type="NCBI Taxonomy" id="1314776"/>
    <lineage>
        <taxon>Eukaryota</taxon>
        <taxon>Fungi</taxon>
        <taxon>Dikarya</taxon>
        <taxon>Basidiomycota</taxon>
        <taxon>Agaricomycotina</taxon>
        <taxon>Agaricomycetes</taxon>
        <taxon>Sistotremastrales</taxon>
        <taxon>Sistotremastraceae</taxon>
        <taxon>Sistotremastrum</taxon>
    </lineage>
</organism>
<dbReference type="Pfam" id="PF14559">
    <property type="entry name" value="TPR_19"/>
    <property type="match status" value="1"/>
</dbReference>
<evidence type="ECO:0000256" key="1">
    <source>
        <dbReference type="ARBA" id="ARBA00022803"/>
    </source>
</evidence>
<dbReference type="Pfam" id="PF00515">
    <property type="entry name" value="TPR_1"/>
    <property type="match status" value="1"/>
</dbReference>
<dbReference type="InterPro" id="IPR011990">
    <property type="entry name" value="TPR-like_helical_dom_sf"/>
</dbReference>
<dbReference type="GO" id="GO:0005680">
    <property type="term" value="C:anaphase-promoting complex"/>
    <property type="evidence" value="ECO:0007669"/>
    <property type="project" value="TreeGrafter"/>
</dbReference>
<sequence length="767" mass="85574">MASRPNPHIDSRFKTTIWQLLDTEQHRSALFFAERYFCRDGENHEARHLYSTALLKNGQTQSALHLVNLAEEEQCQECVEIYAKCCSTLGRFRAAREALERIVTDPTPVASSSSSIRPPIAIADESVFYCRAGVMAAKGNQPERAISNFEKALNLNPLLWEAFEGLCSLGSFPNIDEVFADRTLTKDGSKDDLTNSTTGVERKPSPLPLATGMGFFTPAATNDVNQIRNFDQQSQPFRLNPESSDSIQSGFGFSVENSMTTRIGSNFRGLGVSGPPIPNLGLIANSRTMSSVDEMGPAPKKHRTASLAPIKANGDKGKQTMNTGVTQKPPPRAGQPDANTTRRSTRLLSSGVGGKEQTRTVKHPPTRDRSRRPNARTRSRSHGSDNEDMLSPDTAHSPPTSSMHSPQSEGSPGPSTHAAQRAAEAMEWEAADKYIFHLLRSHAIAYQHMARYSCKEVIEAVENLTPDMQKSTSILSLVGRAYYEMVDYQKAEAAFKAARTIDPYRVWDMEIYSTLLWHLQKNVKLSFLGQELVSIDPQAPQAWIAIGNCFSLQKERSQALTCFRKASNLDPTCAYAYTLSGHESLEEDIDTAIGFFRTAIRADPRHYNAWYGLGTCYLRMSKLRQAEYHYRRASEIHPHNAVLKGCMAMAMERRGQREEAYQLYEEAVRLAPDNPLVRYRRAKILISMKRYDDALEDLLRLRDIAPEESNVVFQLAKVYRLMGSAVQSALQLATARDMSPKSLGKIKRLVETSQDEDGARDGEMDEG</sequence>
<dbReference type="AlphaFoldDB" id="A0A166IWY8"/>
<evidence type="ECO:0000256" key="4">
    <source>
        <dbReference type="SAM" id="MobiDB-lite"/>
    </source>
</evidence>
<evidence type="ECO:0000256" key="3">
    <source>
        <dbReference type="PROSITE-ProRule" id="PRU00339"/>
    </source>
</evidence>
<feature type="compositionally biased region" description="Polar residues" evidence="4">
    <location>
        <begin position="337"/>
        <end position="348"/>
    </location>
</feature>
<keyword evidence="1 3" id="KW-0802">TPR repeat</keyword>
<feature type="repeat" description="TPR" evidence="3">
    <location>
        <begin position="472"/>
        <end position="505"/>
    </location>
</feature>
<dbReference type="PANTHER" id="PTHR12558">
    <property type="entry name" value="CELL DIVISION CYCLE 16,23,27"/>
    <property type="match status" value="1"/>
</dbReference>
<dbReference type="OrthoDB" id="10248520at2759"/>
<dbReference type="GO" id="GO:0005737">
    <property type="term" value="C:cytoplasm"/>
    <property type="evidence" value="ECO:0007669"/>
    <property type="project" value="TreeGrafter"/>
</dbReference>
<dbReference type="GO" id="GO:0031145">
    <property type="term" value="P:anaphase-promoting complex-dependent catabolic process"/>
    <property type="evidence" value="ECO:0007669"/>
    <property type="project" value="TreeGrafter"/>
</dbReference>
<gene>
    <name evidence="5" type="ORF">SISSUDRAFT_1039436</name>
</gene>
<feature type="region of interest" description="Disordered" evidence="4">
    <location>
        <begin position="744"/>
        <end position="767"/>
    </location>
</feature>
<dbReference type="GO" id="GO:0007091">
    <property type="term" value="P:metaphase/anaphase transition of mitotic cell cycle"/>
    <property type="evidence" value="ECO:0007669"/>
    <property type="project" value="TreeGrafter"/>
</dbReference>
<feature type="compositionally biased region" description="Polar residues" evidence="4">
    <location>
        <begin position="397"/>
        <end position="418"/>
    </location>
</feature>
<dbReference type="STRING" id="1314776.A0A166IWY8"/>
<dbReference type="InterPro" id="IPR019734">
    <property type="entry name" value="TPR_rpt"/>
</dbReference>
<keyword evidence="6" id="KW-1185">Reference proteome</keyword>
<dbReference type="GO" id="GO:0016567">
    <property type="term" value="P:protein ubiquitination"/>
    <property type="evidence" value="ECO:0007669"/>
    <property type="project" value="TreeGrafter"/>
</dbReference>
<evidence type="ECO:0000313" key="5">
    <source>
        <dbReference type="EMBL" id="KZT44158.1"/>
    </source>
</evidence>
<evidence type="ECO:0000313" key="6">
    <source>
        <dbReference type="Proteomes" id="UP000076798"/>
    </source>
</evidence>
<reference evidence="5 6" key="1">
    <citation type="journal article" date="2016" name="Mol. Biol. Evol.">
        <title>Comparative Genomics of Early-Diverging Mushroom-Forming Fungi Provides Insights into the Origins of Lignocellulose Decay Capabilities.</title>
        <authorList>
            <person name="Nagy L.G."/>
            <person name="Riley R."/>
            <person name="Tritt A."/>
            <person name="Adam C."/>
            <person name="Daum C."/>
            <person name="Floudas D."/>
            <person name="Sun H."/>
            <person name="Yadav J.S."/>
            <person name="Pangilinan J."/>
            <person name="Larsson K.H."/>
            <person name="Matsuura K."/>
            <person name="Barry K."/>
            <person name="Labutti K."/>
            <person name="Kuo R."/>
            <person name="Ohm R.A."/>
            <person name="Bhattacharya S.S."/>
            <person name="Shirouzu T."/>
            <person name="Yoshinaga Y."/>
            <person name="Martin F.M."/>
            <person name="Grigoriev I.V."/>
            <person name="Hibbett D.S."/>
        </authorList>
    </citation>
    <scope>NUCLEOTIDE SEQUENCE [LARGE SCALE GENOMIC DNA]</scope>
    <source>
        <strain evidence="5 6">HHB10207 ss-3</strain>
    </source>
</reference>
<feature type="repeat" description="TPR" evidence="3">
    <location>
        <begin position="607"/>
        <end position="640"/>
    </location>
</feature>
<accession>A0A166IWY8</accession>
<feature type="region of interest" description="Disordered" evidence="4">
    <location>
        <begin position="186"/>
        <end position="208"/>
    </location>
</feature>
<dbReference type="Gene3D" id="1.25.40.10">
    <property type="entry name" value="Tetratricopeptide repeat domain"/>
    <property type="match status" value="4"/>
</dbReference>
<dbReference type="PANTHER" id="PTHR12558:SF13">
    <property type="entry name" value="CELL DIVISION CYCLE PROTEIN 27 HOMOLOG"/>
    <property type="match status" value="1"/>
</dbReference>
<dbReference type="EMBL" id="KV428005">
    <property type="protein sequence ID" value="KZT44158.1"/>
    <property type="molecule type" value="Genomic_DNA"/>
</dbReference>
<feature type="compositionally biased region" description="Basic and acidic residues" evidence="4">
    <location>
        <begin position="757"/>
        <end position="767"/>
    </location>
</feature>
<dbReference type="Proteomes" id="UP000076798">
    <property type="component" value="Unassembled WGS sequence"/>
</dbReference>
<dbReference type="SMART" id="SM00028">
    <property type="entry name" value="TPR"/>
    <property type="match status" value="7"/>
</dbReference>
<feature type="compositionally biased region" description="Basic residues" evidence="4">
    <location>
        <begin position="360"/>
        <end position="381"/>
    </location>
</feature>
<dbReference type="Pfam" id="PF13181">
    <property type="entry name" value="TPR_8"/>
    <property type="match status" value="1"/>
</dbReference>
<dbReference type="SUPFAM" id="SSF48452">
    <property type="entry name" value="TPR-like"/>
    <property type="match status" value="1"/>
</dbReference>
<evidence type="ECO:0000256" key="2">
    <source>
        <dbReference type="ARBA" id="ARBA00038210"/>
    </source>
</evidence>
<comment type="similarity">
    <text evidence="2">Belongs to the APC3/CDC27 family.</text>
</comment>
<dbReference type="PROSITE" id="PS50005">
    <property type="entry name" value="TPR"/>
    <property type="match status" value="5"/>
</dbReference>
<dbReference type="Pfam" id="PF12895">
    <property type="entry name" value="ANAPC3"/>
    <property type="match status" value="1"/>
</dbReference>
<protein>
    <submittedName>
        <fullName evidence="5">TPR-like protein</fullName>
    </submittedName>
</protein>
<dbReference type="GO" id="GO:0051301">
    <property type="term" value="P:cell division"/>
    <property type="evidence" value="ECO:0007669"/>
    <property type="project" value="TreeGrafter"/>
</dbReference>
<proteinExistence type="inferred from homology"/>
<feature type="repeat" description="TPR" evidence="3">
    <location>
        <begin position="641"/>
        <end position="674"/>
    </location>
</feature>
<feature type="repeat" description="TPR" evidence="3">
    <location>
        <begin position="126"/>
        <end position="159"/>
    </location>
</feature>
<feature type="repeat" description="TPR" evidence="3">
    <location>
        <begin position="540"/>
        <end position="573"/>
    </location>
</feature>
<feature type="region of interest" description="Disordered" evidence="4">
    <location>
        <begin position="291"/>
        <end position="424"/>
    </location>
</feature>
<name>A0A166IWY8_9AGAM</name>